<reference evidence="1" key="1">
    <citation type="submission" date="2019-08" db="EMBL/GenBank/DDBJ databases">
        <authorList>
            <person name="Kucharzyk K."/>
            <person name="Murdoch R.W."/>
            <person name="Higgins S."/>
            <person name="Loffler F."/>
        </authorList>
    </citation>
    <scope>NUCLEOTIDE SEQUENCE</scope>
</reference>
<dbReference type="EMBL" id="VSSQ01010759">
    <property type="protein sequence ID" value="MPM45148.1"/>
    <property type="molecule type" value="Genomic_DNA"/>
</dbReference>
<dbReference type="AlphaFoldDB" id="A0A644ZXJ7"/>
<accession>A0A644ZXJ7</accession>
<sequence>MSSGTEAEDGDAGGVAHPRKGVLADLDQRITCLKQRIEVTGFFLHRIIEDEDVVAHVQEVQCYRIAFAF</sequence>
<organism evidence="1">
    <name type="scientific">bioreactor metagenome</name>
    <dbReference type="NCBI Taxonomy" id="1076179"/>
    <lineage>
        <taxon>unclassified sequences</taxon>
        <taxon>metagenomes</taxon>
        <taxon>ecological metagenomes</taxon>
    </lineage>
</organism>
<gene>
    <name evidence="1" type="ORF">SDC9_91834</name>
</gene>
<proteinExistence type="predicted"/>
<name>A0A644ZXJ7_9ZZZZ</name>
<protein>
    <submittedName>
        <fullName evidence="1">Uncharacterized protein</fullName>
    </submittedName>
</protein>
<comment type="caution">
    <text evidence="1">The sequence shown here is derived from an EMBL/GenBank/DDBJ whole genome shotgun (WGS) entry which is preliminary data.</text>
</comment>
<evidence type="ECO:0000313" key="1">
    <source>
        <dbReference type="EMBL" id="MPM45148.1"/>
    </source>
</evidence>